<sequence>MFVRLPLEDPAEAQRIIEQAIADDLWSQRIDAIRLEKQRILDEYQLFPTIERVLTGLKRFDKLPIRVINLERRPDRWADFTERLSASADAETATKFLHVEGTDGHDLVMTPEIEHLFRNNDFNFRRGLIGCALSHIDLWQQVADGDDDMMLIVEDDTTFVPHLRNELVDALGHLPQATEFDLAFLGSLQWDTAPDRTGLAPRDRWRPMVWPEFLGGTFAYLVTKTGARNLLELVERDGIQNGIDWFPMRHGSELRALETLPAVASATMAWPGRTGDSDIQHDFEPVATELPLSSNSDRPTRSSQPD</sequence>
<feature type="region of interest" description="Disordered" evidence="1">
    <location>
        <begin position="274"/>
        <end position="306"/>
    </location>
</feature>
<evidence type="ECO:0000313" key="3">
    <source>
        <dbReference type="EMBL" id="CAB4574850.1"/>
    </source>
</evidence>
<accession>A0A6J6EE67</accession>
<reference evidence="3" key="1">
    <citation type="submission" date="2020-05" db="EMBL/GenBank/DDBJ databases">
        <authorList>
            <person name="Chiriac C."/>
            <person name="Salcher M."/>
            <person name="Ghai R."/>
            <person name="Kavagutti S V."/>
        </authorList>
    </citation>
    <scope>NUCLEOTIDE SEQUENCE</scope>
</reference>
<gene>
    <name evidence="3" type="ORF">UFOPK1711_00744</name>
</gene>
<name>A0A6J6EE67_9ZZZZ</name>
<protein>
    <submittedName>
        <fullName evidence="3">Unannotated protein</fullName>
    </submittedName>
</protein>
<organism evidence="3">
    <name type="scientific">freshwater metagenome</name>
    <dbReference type="NCBI Taxonomy" id="449393"/>
    <lineage>
        <taxon>unclassified sequences</taxon>
        <taxon>metagenomes</taxon>
        <taxon>ecological metagenomes</taxon>
    </lineage>
</organism>
<dbReference type="InterPro" id="IPR002654">
    <property type="entry name" value="Glyco_trans_25"/>
</dbReference>
<feature type="compositionally biased region" description="Polar residues" evidence="1">
    <location>
        <begin position="291"/>
        <end position="306"/>
    </location>
</feature>
<feature type="domain" description="Glycosyl transferase family 25" evidence="2">
    <location>
        <begin position="65"/>
        <end position="183"/>
    </location>
</feature>
<dbReference type="CDD" id="cd06532">
    <property type="entry name" value="Glyco_transf_25"/>
    <property type="match status" value="1"/>
</dbReference>
<feature type="compositionally biased region" description="Basic and acidic residues" evidence="1">
    <location>
        <begin position="275"/>
        <end position="284"/>
    </location>
</feature>
<dbReference type="EMBL" id="CAEZTR010000033">
    <property type="protein sequence ID" value="CAB4574850.1"/>
    <property type="molecule type" value="Genomic_DNA"/>
</dbReference>
<proteinExistence type="predicted"/>
<evidence type="ECO:0000256" key="1">
    <source>
        <dbReference type="SAM" id="MobiDB-lite"/>
    </source>
</evidence>
<evidence type="ECO:0000259" key="2">
    <source>
        <dbReference type="Pfam" id="PF01755"/>
    </source>
</evidence>
<dbReference type="AlphaFoldDB" id="A0A6J6EE67"/>
<dbReference type="Pfam" id="PF01755">
    <property type="entry name" value="Glyco_transf_25"/>
    <property type="match status" value="1"/>
</dbReference>